<dbReference type="AlphaFoldDB" id="A0A381S247"/>
<dbReference type="EMBL" id="UINC01002517">
    <property type="protein sequence ID" value="SUZ97524.1"/>
    <property type="molecule type" value="Genomic_DNA"/>
</dbReference>
<sequence>MSQETRDVTVKKEGNLPAELNFIQDAGAGLENMDKDDLALPFLKLLQTGSDETKKKHANYVEGAEAGMFYNTVTKKLYSGEKGIEVIPCFYKLTYPEWAPFERKEGRPISPDRGPEILAKTKKDSTGKDVLENGNQILKTANHFVIINGERPEKALMAMKSTQLKVSRGWNSIIKDEFETDPKTKKSIPAPSFSRIYKLNSVENSGSFTWHGYKVSLLRKVDNAAIYQMAREFHNSLKASSAKAETKEESNY</sequence>
<evidence type="ECO:0000313" key="1">
    <source>
        <dbReference type="EMBL" id="SUZ97524.1"/>
    </source>
</evidence>
<proteinExistence type="predicted"/>
<name>A0A381S247_9ZZZZ</name>
<dbReference type="Pfam" id="PF23977">
    <property type="entry name" value="Pam3_Gp34"/>
    <property type="match status" value="1"/>
</dbReference>
<reference evidence="1" key="1">
    <citation type="submission" date="2018-05" db="EMBL/GenBank/DDBJ databases">
        <authorList>
            <person name="Lanie J.A."/>
            <person name="Ng W.-L."/>
            <person name="Kazmierczak K.M."/>
            <person name="Andrzejewski T.M."/>
            <person name="Davidsen T.M."/>
            <person name="Wayne K.J."/>
            <person name="Tettelin H."/>
            <person name="Glass J.I."/>
            <person name="Rusch D."/>
            <person name="Podicherti R."/>
            <person name="Tsui H.-C.T."/>
            <person name="Winkler M.E."/>
        </authorList>
    </citation>
    <scope>NUCLEOTIDE SEQUENCE</scope>
</reference>
<dbReference type="InterPro" id="IPR056957">
    <property type="entry name" value="Pam3_Gp34-like"/>
</dbReference>
<gene>
    <name evidence="1" type="ORF">METZ01_LOCUS50378</name>
</gene>
<organism evidence="1">
    <name type="scientific">marine metagenome</name>
    <dbReference type="NCBI Taxonomy" id="408172"/>
    <lineage>
        <taxon>unclassified sequences</taxon>
        <taxon>metagenomes</taxon>
        <taxon>ecological metagenomes</taxon>
    </lineage>
</organism>
<protein>
    <submittedName>
        <fullName evidence="1">Uncharacterized protein</fullName>
    </submittedName>
</protein>
<accession>A0A381S247</accession>